<dbReference type="GO" id="GO:0004519">
    <property type="term" value="F:endonuclease activity"/>
    <property type="evidence" value="ECO:0007669"/>
    <property type="project" value="UniProtKB-KW"/>
</dbReference>
<evidence type="ECO:0000259" key="2">
    <source>
        <dbReference type="PROSITE" id="PS50164"/>
    </source>
</evidence>
<organism evidence="3 4">
    <name type="scientific">Runella defluvii</name>
    <dbReference type="NCBI Taxonomy" id="370973"/>
    <lineage>
        <taxon>Bacteria</taxon>
        <taxon>Pseudomonadati</taxon>
        <taxon>Bacteroidota</taxon>
        <taxon>Cytophagia</taxon>
        <taxon>Cytophagales</taxon>
        <taxon>Spirosomataceae</taxon>
        <taxon>Runella</taxon>
    </lineage>
</organism>
<dbReference type="EMBL" id="JACIBY010000012">
    <property type="protein sequence ID" value="MBB3840659.1"/>
    <property type="molecule type" value="Genomic_DNA"/>
</dbReference>
<dbReference type="InterPro" id="IPR050190">
    <property type="entry name" value="UPF0213_domain"/>
</dbReference>
<dbReference type="Pfam" id="PF01541">
    <property type="entry name" value="GIY-YIG"/>
    <property type="match status" value="1"/>
</dbReference>
<comment type="similarity">
    <text evidence="1">Belongs to the UPF0213 family.</text>
</comment>
<dbReference type="InterPro" id="IPR035901">
    <property type="entry name" value="GIY-YIG_endonuc_sf"/>
</dbReference>
<evidence type="ECO:0000313" key="3">
    <source>
        <dbReference type="EMBL" id="MBB3840659.1"/>
    </source>
</evidence>
<dbReference type="PROSITE" id="PS50164">
    <property type="entry name" value="GIY_YIG"/>
    <property type="match status" value="1"/>
</dbReference>
<gene>
    <name evidence="3" type="ORF">FHS57_004679</name>
</gene>
<name>A0A7W6ESF5_9BACT</name>
<dbReference type="AlphaFoldDB" id="A0A7W6ESF5"/>
<reference evidence="3 4" key="1">
    <citation type="submission" date="2020-08" db="EMBL/GenBank/DDBJ databases">
        <title>Genomic Encyclopedia of Type Strains, Phase IV (KMG-IV): sequencing the most valuable type-strain genomes for metagenomic binning, comparative biology and taxonomic classification.</title>
        <authorList>
            <person name="Goeker M."/>
        </authorList>
    </citation>
    <scope>NUCLEOTIDE SEQUENCE [LARGE SCALE GENOMIC DNA]</scope>
    <source>
        <strain evidence="3 4">DSM 17976</strain>
    </source>
</reference>
<dbReference type="Proteomes" id="UP000541352">
    <property type="component" value="Unassembled WGS sequence"/>
</dbReference>
<sequence>MSKLLNVILLIIAMPKIHNYFVYILTNYNKTVLYTGMTNDLVRRLQEHEADSKGPQKTFAGKYKCIYLVFWQRFQYVWHAIESEKEIKLLKRDKKEAIINDFNPTWKFLNDEIQED</sequence>
<protein>
    <submittedName>
        <fullName evidence="3">Putative endonuclease</fullName>
    </submittedName>
</protein>
<dbReference type="SUPFAM" id="SSF82771">
    <property type="entry name" value="GIY-YIG endonuclease"/>
    <property type="match status" value="1"/>
</dbReference>
<evidence type="ECO:0000256" key="1">
    <source>
        <dbReference type="ARBA" id="ARBA00007435"/>
    </source>
</evidence>
<proteinExistence type="inferred from homology"/>
<keyword evidence="3" id="KW-0255">Endonuclease</keyword>
<feature type="domain" description="GIY-YIG" evidence="2">
    <location>
        <begin position="18"/>
        <end position="108"/>
    </location>
</feature>
<keyword evidence="4" id="KW-1185">Reference proteome</keyword>
<dbReference type="InterPro" id="IPR000305">
    <property type="entry name" value="GIY-YIG_endonuc"/>
</dbReference>
<evidence type="ECO:0000313" key="4">
    <source>
        <dbReference type="Proteomes" id="UP000541352"/>
    </source>
</evidence>
<dbReference type="PANTHER" id="PTHR34477">
    <property type="entry name" value="UPF0213 PROTEIN YHBQ"/>
    <property type="match status" value="1"/>
</dbReference>
<keyword evidence="3" id="KW-0540">Nuclease</keyword>
<dbReference type="Gene3D" id="3.40.1440.10">
    <property type="entry name" value="GIY-YIG endonuclease"/>
    <property type="match status" value="1"/>
</dbReference>
<dbReference type="PANTHER" id="PTHR34477:SF5">
    <property type="entry name" value="BSL5627 PROTEIN"/>
    <property type="match status" value="1"/>
</dbReference>
<keyword evidence="3" id="KW-0378">Hydrolase</keyword>
<dbReference type="RefSeq" id="WP_229601432.1">
    <property type="nucleotide sequence ID" value="NZ_JACIBY010000012.1"/>
</dbReference>
<comment type="caution">
    <text evidence="3">The sequence shown here is derived from an EMBL/GenBank/DDBJ whole genome shotgun (WGS) entry which is preliminary data.</text>
</comment>
<accession>A0A7W6ESF5</accession>